<organism evidence="1 2">
    <name type="scientific">Escherichia coli</name>
    <dbReference type="NCBI Taxonomy" id="562"/>
    <lineage>
        <taxon>Bacteria</taxon>
        <taxon>Pseudomonadati</taxon>
        <taxon>Pseudomonadota</taxon>
        <taxon>Gammaproteobacteria</taxon>
        <taxon>Enterobacterales</taxon>
        <taxon>Enterobacteriaceae</taxon>
        <taxon>Escherichia</taxon>
    </lineage>
</organism>
<sequence length="115" mass="13930">MYSVATANDLITTVRDRIDGFSWQANEKLSRASGFFNHADYFREHKHTIVDVHSLRRDRFINRIYSCQLYAIAKEFSTYSIEMQNEIINRLIDFTRLNDPIYLLELDRRYFSYMW</sequence>
<dbReference type="EMBL" id="UGFC01000006">
    <property type="protein sequence ID" value="STM19328.1"/>
    <property type="molecule type" value="Genomic_DNA"/>
</dbReference>
<proteinExistence type="predicted"/>
<dbReference type="Proteomes" id="UP000254174">
    <property type="component" value="Unassembled WGS sequence"/>
</dbReference>
<gene>
    <name evidence="1" type="ORF">NCTC7922_05415</name>
</gene>
<reference evidence="1 2" key="1">
    <citation type="submission" date="2018-06" db="EMBL/GenBank/DDBJ databases">
        <authorList>
            <consortium name="Pathogen Informatics"/>
            <person name="Doyle S."/>
        </authorList>
    </citation>
    <scope>NUCLEOTIDE SEQUENCE [LARGE SCALE GENOMIC DNA]</scope>
    <source>
        <strain evidence="1 2">NCTC7922</strain>
    </source>
</reference>
<name>A0A377DG22_ECOLX</name>
<evidence type="ECO:0000313" key="2">
    <source>
        <dbReference type="Proteomes" id="UP000254174"/>
    </source>
</evidence>
<accession>A0A377DG22</accession>
<dbReference type="AlphaFoldDB" id="A0A377DG22"/>
<protein>
    <submittedName>
        <fullName evidence="1">Uncharacterized protein</fullName>
    </submittedName>
</protein>
<evidence type="ECO:0000313" key="1">
    <source>
        <dbReference type="EMBL" id="STM19328.1"/>
    </source>
</evidence>